<proteinExistence type="predicted"/>
<organism evidence="1">
    <name type="scientific">Lepeophtheirus salmonis</name>
    <name type="common">Salmon louse</name>
    <name type="synonym">Caligus salmonis</name>
    <dbReference type="NCBI Taxonomy" id="72036"/>
    <lineage>
        <taxon>Eukaryota</taxon>
        <taxon>Metazoa</taxon>
        <taxon>Ecdysozoa</taxon>
        <taxon>Arthropoda</taxon>
        <taxon>Crustacea</taxon>
        <taxon>Multicrustacea</taxon>
        <taxon>Hexanauplia</taxon>
        <taxon>Copepoda</taxon>
        <taxon>Siphonostomatoida</taxon>
        <taxon>Caligidae</taxon>
        <taxon>Lepeophtheirus</taxon>
    </lineage>
</organism>
<dbReference type="AlphaFoldDB" id="A0A0K2VEN1"/>
<dbReference type="EMBL" id="HACA01031625">
    <property type="protein sequence ID" value="CDW48986.1"/>
    <property type="molecule type" value="Transcribed_RNA"/>
</dbReference>
<sequence length="44" mass="5189">MLPKLFRLIIGSYDFDSKSVIQVTNIKSNLYFISPRIMRQERLG</sequence>
<dbReference type="EMBL" id="HACA01031624">
    <property type="protein sequence ID" value="CDW48985.1"/>
    <property type="molecule type" value="Transcribed_RNA"/>
</dbReference>
<name>A0A0K2VEN1_LEPSM</name>
<accession>A0A0K2VEN1</accession>
<reference evidence="1" key="1">
    <citation type="submission" date="2014-05" db="EMBL/GenBank/DDBJ databases">
        <authorList>
            <person name="Chronopoulou M."/>
        </authorList>
    </citation>
    <scope>NUCLEOTIDE SEQUENCE</scope>
    <source>
        <tissue evidence="1">Whole organism</tissue>
    </source>
</reference>
<dbReference type="EMBL" id="HACA01031627">
    <property type="protein sequence ID" value="CDW48988.1"/>
    <property type="molecule type" value="Transcribed_RNA"/>
</dbReference>
<protein>
    <submittedName>
        <fullName evidence="1">Uncharacterized protein</fullName>
    </submittedName>
</protein>
<evidence type="ECO:0000313" key="1">
    <source>
        <dbReference type="EMBL" id="CDW48988.1"/>
    </source>
</evidence>